<name>A0ABQ0Q0Z2_9PROT</name>
<reference evidence="2" key="1">
    <citation type="submission" date="2013-04" db="EMBL/GenBank/DDBJ databases">
        <title>The genome sequencing project of 58 acetic acid bacteria.</title>
        <authorList>
            <person name="Okamoto-Kainuma A."/>
            <person name="Ishikawa M."/>
            <person name="Umino S."/>
            <person name="Koizumi Y."/>
            <person name="Shiwa Y."/>
            <person name="Yoshikawa H."/>
            <person name="Matsutani M."/>
            <person name="Matsushita K."/>
        </authorList>
    </citation>
    <scope>NUCLEOTIDE SEQUENCE</scope>
    <source>
        <strain evidence="2">DSM 14337</strain>
    </source>
</reference>
<accession>A0ABQ0Q0Z2</accession>
<keyword evidence="3" id="KW-1185">Reference proteome</keyword>
<gene>
    <name evidence="2" type="ORF">AA14337_3329</name>
</gene>
<dbReference type="Pfam" id="PF01755">
    <property type="entry name" value="Glyco_transf_25"/>
    <property type="match status" value="1"/>
</dbReference>
<organism evidence="2 3">
    <name type="scientific">Acetobacter malorum DSM 14337</name>
    <dbReference type="NCBI Taxonomy" id="1307910"/>
    <lineage>
        <taxon>Bacteria</taxon>
        <taxon>Pseudomonadati</taxon>
        <taxon>Pseudomonadota</taxon>
        <taxon>Alphaproteobacteria</taxon>
        <taxon>Acetobacterales</taxon>
        <taxon>Acetobacteraceae</taxon>
        <taxon>Acetobacter</taxon>
    </lineage>
</organism>
<evidence type="ECO:0000259" key="1">
    <source>
        <dbReference type="Pfam" id="PF01755"/>
    </source>
</evidence>
<feature type="domain" description="Glycosyl transferase family 25" evidence="1">
    <location>
        <begin position="2"/>
        <end position="184"/>
    </location>
</feature>
<evidence type="ECO:0000313" key="3">
    <source>
        <dbReference type="Proteomes" id="UP001065047"/>
    </source>
</evidence>
<evidence type="ECO:0000313" key="2">
    <source>
        <dbReference type="EMBL" id="GBQ86469.1"/>
    </source>
</evidence>
<sequence>MQKYVISLDRTPERLARFRAVNAHVEGITHAPGIDGKNLDLEEIKQKGFIDDNCQFTAGAIGSGLTHVSLWGAVAKAGSPAHIFEDDAFLCKNFEQEADHIIGTLPMDWDIILWGNNYDSMLQFELIPGITDCFIGFSEDDARKGIMSFRDIDITALPFKLKQTFGICGYAISPKGARELMQRCLPFTTVNFPHSCLGGRVIPTSSVDVMMNMHYSQMMSYTSFPALCLTDNVKAKSLNT</sequence>
<dbReference type="InterPro" id="IPR002654">
    <property type="entry name" value="Glyco_trans_25"/>
</dbReference>
<dbReference type="RefSeq" id="WP_061505747.1">
    <property type="nucleotide sequence ID" value="NZ_BAPF01000059.1"/>
</dbReference>
<protein>
    <submittedName>
        <fullName evidence="2">Glycosyltransferase</fullName>
    </submittedName>
</protein>
<comment type="caution">
    <text evidence="2">The sequence shown here is derived from an EMBL/GenBank/DDBJ whole genome shotgun (WGS) entry which is preliminary data.</text>
</comment>
<dbReference type="GeneID" id="29557153"/>
<dbReference type="Proteomes" id="UP001065047">
    <property type="component" value="Unassembled WGS sequence"/>
</dbReference>
<proteinExistence type="predicted"/>
<dbReference type="EMBL" id="BAPF01000059">
    <property type="protein sequence ID" value="GBQ86469.1"/>
    <property type="molecule type" value="Genomic_DNA"/>
</dbReference>